<comment type="caution">
    <text evidence="2">The sequence shown here is derived from an EMBL/GenBank/DDBJ whole genome shotgun (WGS) entry which is preliminary data.</text>
</comment>
<dbReference type="Proteomes" id="UP001141619">
    <property type="component" value="Unassembled WGS sequence"/>
</dbReference>
<dbReference type="RefSeq" id="WP_274944824.1">
    <property type="nucleotide sequence ID" value="NZ_JANWOI010000005.1"/>
</dbReference>
<dbReference type="AlphaFoldDB" id="A0A9X3U002"/>
<dbReference type="EMBL" id="JANWOI010000005">
    <property type="protein sequence ID" value="MDA5195111.1"/>
    <property type="molecule type" value="Genomic_DNA"/>
</dbReference>
<gene>
    <name evidence="2" type="ORF">NYP16_14250</name>
</gene>
<protein>
    <submittedName>
        <fullName evidence="2">Uncharacterized protein</fullName>
    </submittedName>
</protein>
<name>A0A9X3U002_9PROT</name>
<feature type="region of interest" description="Disordered" evidence="1">
    <location>
        <begin position="1"/>
        <end position="20"/>
    </location>
</feature>
<sequence>MTDDSPKAKKHGHKHKYTVTVTADSAEEAISVAAEALPKGAEISASEATPTGDNMGWAVTLSFTGGERRTNDPAG</sequence>
<organism evidence="2 3">
    <name type="scientific">Govanella unica</name>
    <dbReference type="NCBI Taxonomy" id="2975056"/>
    <lineage>
        <taxon>Bacteria</taxon>
        <taxon>Pseudomonadati</taxon>
        <taxon>Pseudomonadota</taxon>
        <taxon>Alphaproteobacteria</taxon>
        <taxon>Emcibacterales</taxon>
        <taxon>Govanellaceae</taxon>
        <taxon>Govanella</taxon>
    </lineage>
</organism>
<evidence type="ECO:0000313" key="3">
    <source>
        <dbReference type="Proteomes" id="UP001141619"/>
    </source>
</evidence>
<proteinExistence type="predicted"/>
<accession>A0A9X3U002</accession>
<reference evidence="2" key="1">
    <citation type="submission" date="2022-08" db="EMBL/GenBank/DDBJ databases">
        <authorList>
            <person name="Vandamme P."/>
            <person name="Hettiarachchi A."/>
            <person name="Peeters C."/>
            <person name="Cnockaert M."/>
            <person name="Carlier A."/>
        </authorList>
    </citation>
    <scope>NUCLEOTIDE SEQUENCE</scope>
    <source>
        <strain evidence="2">LMG 31809</strain>
    </source>
</reference>
<reference evidence="2" key="2">
    <citation type="journal article" date="2023" name="Syst. Appl. Microbiol.">
        <title>Govania unica gen. nov., sp. nov., a rare biosphere bacterium that represents a novel family in the class Alphaproteobacteria.</title>
        <authorList>
            <person name="Vandamme P."/>
            <person name="Peeters C."/>
            <person name="Hettiarachchi A."/>
            <person name="Cnockaert M."/>
            <person name="Carlier A."/>
        </authorList>
    </citation>
    <scope>NUCLEOTIDE SEQUENCE</scope>
    <source>
        <strain evidence="2">LMG 31809</strain>
    </source>
</reference>
<feature type="compositionally biased region" description="Basic residues" evidence="1">
    <location>
        <begin position="8"/>
        <end position="17"/>
    </location>
</feature>
<evidence type="ECO:0000256" key="1">
    <source>
        <dbReference type="SAM" id="MobiDB-lite"/>
    </source>
</evidence>
<keyword evidence="3" id="KW-1185">Reference proteome</keyword>
<evidence type="ECO:0000313" key="2">
    <source>
        <dbReference type="EMBL" id="MDA5195111.1"/>
    </source>
</evidence>